<proteinExistence type="inferred from homology"/>
<comment type="function">
    <text evidence="9">Probably part of an ABC transporter complex. Responsible for energy coupling to the transport system.</text>
</comment>
<reference evidence="11" key="1">
    <citation type="journal article" date="2020" name="mSystems">
        <title>Genome- and Community-Level Interaction Insights into Carbon Utilization and Element Cycling Functions of Hydrothermarchaeota in Hydrothermal Sediment.</title>
        <authorList>
            <person name="Zhou Z."/>
            <person name="Liu Y."/>
            <person name="Xu W."/>
            <person name="Pan J."/>
            <person name="Luo Z.H."/>
            <person name="Li M."/>
        </authorList>
    </citation>
    <scope>NUCLEOTIDE SEQUENCE [LARGE SCALE GENOMIC DNA]</scope>
    <source>
        <strain evidence="11">SpSt-116</strain>
    </source>
</reference>
<dbReference type="InterPro" id="IPR015856">
    <property type="entry name" value="ABC_transpr_CbiO/EcfA_su"/>
</dbReference>
<feature type="domain" description="ABC transporter" evidence="10">
    <location>
        <begin position="42"/>
        <end position="283"/>
    </location>
</feature>
<keyword evidence="8" id="KW-0472">Membrane</keyword>
<protein>
    <submittedName>
        <fullName evidence="11">ABC transporter ATP-binding protein</fullName>
    </submittedName>
</protein>
<dbReference type="Gene3D" id="3.40.50.300">
    <property type="entry name" value="P-loop containing nucleotide triphosphate hydrolases"/>
    <property type="match status" value="2"/>
</dbReference>
<keyword evidence="7" id="KW-1278">Translocase</keyword>
<dbReference type="AlphaFoldDB" id="A0A7C1GRR0"/>
<evidence type="ECO:0000313" key="11">
    <source>
        <dbReference type="EMBL" id="HDP15073.1"/>
    </source>
</evidence>
<dbReference type="GO" id="GO:0005524">
    <property type="term" value="F:ATP binding"/>
    <property type="evidence" value="ECO:0007669"/>
    <property type="project" value="UniProtKB-KW"/>
</dbReference>
<dbReference type="InterPro" id="IPR027417">
    <property type="entry name" value="P-loop_NTPase"/>
</dbReference>
<evidence type="ECO:0000256" key="8">
    <source>
        <dbReference type="ARBA" id="ARBA00023136"/>
    </source>
</evidence>
<dbReference type="NCBIfam" id="NF010167">
    <property type="entry name" value="PRK13648.1"/>
    <property type="match status" value="2"/>
</dbReference>
<gene>
    <name evidence="11" type="ORF">ENN26_04765</name>
</gene>
<dbReference type="SUPFAM" id="SSF52540">
    <property type="entry name" value="P-loop containing nucleoside triphosphate hydrolases"/>
    <property type="match status" value="2"/>
</dbReference>
<dbReference type="GO" id="GO:0016887">
    <property type="term" value="F:ATP hydrolysis activity"/>
    <property type="evidence" value="ECO:0007669"/>
    <property type="project" value="InterPro"/>
</dbReference>
<dbReference type="GO" id="GO:0043190">
    <property type="term" value="C:ATP-binding cassette (ABC) transporter complex"/>
    <property type="evidence" value="ECO:0007669"/>
    <property type="project" value="TreeGrafter"/>
</dbReference>
<organism evidence="11">
    <name type="scientific">Thermofilum adornatum</name>
    <dbReference type="NCBI Taxonomy" id="1365176"/>
    <lineage>
        <taxon>Archaea</taxon>
        <taxon>Thermoproteota</taxon>
        <taxon>Thermoprotei</taxon>
        <taxon>Thermofilales</taxon>
        <taxon>Thermofilaceae</taxon>
        <taxon>Thermofilum</taxon>
    </lineage>
</organism>
<dbReference type="InterPro" id="IPR050095">
    <property type="entry name" value="ECF_ABC_transporter_ATP-bd"/>
</dbReference>
<evidence type="ECO:0000259" key="10">
    <source>
        <dbReference type="PROSITE" id="PS50893"/>
    </source>
</evidence>
<evidence type="ECO:0000256" key="2">
    <source>
        <dbReference type="ARBA" id="ARBA00005417"/>
    </source>
</evidence>
<sequence>MFKAYIGLTCRGESTPEKFFHKRQVTDNVKFFVFFSCCVAVIEVKGLSFKYLGGKDFALRGIDLEVEKGETILLVGPSGCGKSTLIRAINGLIPHRYAGEYKGSVTVSGVNVAESSPQALSRIVGTVMQEVSKQLVAQTVEDDVAFGPANLCMPREELRRRVEASLKAVGALHLRERDINALSGGEKQRVVFAGILAMDPEVVLLDEPLANLDSEGVRLVLERVEDFKQRGKTIVIAEHRTEEILEGVRVDRIIVMDKGVVLKELDSPEDLAEYRDKVRVPSSLIYSAQIVNKSLLPINGVTTRDSGKDVIIFEGVYFSYDGTRYALENVSLTIREGERVALLGNNGAGKSTMSKLMLGLLKPTKGRVLVDGEDTRRKEPYELAGKVGLVVQDPYSMLFARTVREELAFGPRNLGVPQEEIDKRVDEVSKACGISHLLDGSPFSSSYGEKKRICVGAVLTMYPSILILDEPTAGQDYANYVRFLDFVTSLNQVRTFILITHDIDIALEYTDRTIVLSGGRVIADGPTVEVLAREDILRQGSLRETQLIRLGRALSNGKRVYRRRELEKALQKT</sequence>
<evidence type="ECO:0000256" key="5">
    <source>
        <dbReference type="ARBA" id="ARBA00022741"/>
    </source>
</evidence>
<dbReference type="InterPro" id="IPR003593">
    <property type="entry name" value="AAA+_ATPase"/>
</dbReference>
<dbReference type="SMART" id="SM00382">
    <property type="entry name" value="AAA"/>
    <property type="match status" value="2"/>
</dbReference>
<evidence type="ECO:0000256" key="6">
    <source>
        <dbReference type="ARBA" id="ARBA00022840"/>
    </source>
</evidence>
<dbReference type="InterPro" id="IPR003439">
    <property type="entry name" value="ABC_transporter-like_ATP-bd"/>
</dbReference>
<dbReference type="InterPro" id="IPR017871">
    <property type="entry name" value="ABC_transporter-like_CS"/>
</dbReference>
<dbReference type="EMBL" id="DSAY01000086">
    <property type="protein sequence ID" value="HDP15073.1"/>
    <property type="molecule type" value="Genomic_DNA"/>
</dbReference>
<evidence type="ECO:0000256" key="9">
    <source>
        <dbReference type="ARBA" id="ARBA00025157"/>
    </source>
</evidence>
<keyword evidence="4" id="KW-1003">Cell membrane</keyword>
<keyword evidence="3" id="KW-0813">Transport</keyword>
<dbReference type="FunFam" id="3.40.50.300:FF:000224">
    <property type="entry name" value="Energy-coupling factor transporter ATP-binding protein EcfA"/>
    <property type="match status" value="2"/>
</dbReference>
<keyword evidence="5" id="KW-0547">Nucleotide-binding</keyword>
<dbReference type="PANTHER" id="PTHR43553:SF25">
    <property type="entry name" value="ABC-TYPE COBALT TRANSPORT SYSTEM, ATPASE COMPONENT"/>
    <property type="match status" value="1"/>
</dbReference>
<dbReference type="PROSITE" id="PS50893">
    <property type="entry name" value="ABC_TRANSPORTER_2"/>
    <property type="match status" value="2"/>
</dbReference>
<comment type="subcellular location">
    <subcellularLocation>
        <location evidence="1">Cell membrane</location>
    </subcellularLocation>
</comment>
<dbReference type="GO" id="GO:0042626">
    <property type="term" value="F:ATPase-coupled transmembrane transporter activity"/>
    <property type="evidence" value="ECO:0007669"/>
    <property type="project" value="TreeGrafter"/>
</dbReference>
<dbReference type="CDD" id="cd03225">
    <property type="entry name" value="ABC_cobalt_CbiO_domain1"/>
    <property type="match status" value="2"/>
</dbReference>
<accession>A0A7C1GRR0</accession>
<keyword evidence="6 11" id="KW-0067">ATP-binding</keyword>
<name>A0A7C1GRR0_9CREN</name>
<comment type="caution">
    <text evidence="11">The sequence shown here is derived from an EMBL/GenBank/DDBJ whole genome shotgun (WGS) entry which is preliminary data.</text>
</comment>
<dbReference type="Pfam" id="PF00005">
    <property type="entry name" value="ABC_tran"/>
    <property type="match status" value="2"/>
</dbReference>
<evidence type="ECO:0000256" key="1">
    <source>
        <dbReference type="ARBA" id="ARBA00004236"/>
    </source>
</evidence>
<feature type="domain" description="ABC transporter" evidence="10">
    <location>
        <begin position="311"/>
        <end position="543"/>
    </location>
</feature>
<evidence type="ECO:0000256" key="4">
    <source>
        <dbReference type="ARBA" id="ARBA00022475"/>
    </source>
</evidence>
<evidence type="ECO:0000256" key="3">
    <source>
        <dbReference type="ARBA" id="ARBA00022448"/>
    </source>
</evidence>
<dbReference type="PROSITE" id="PS00211">
    <property type="entry name" value="ABC_TRANSPORTER_1"/>
    <property type="match status" value="1"/>
</dbReference>
<dbReference type="PANTHER" id="PTHR43553">
    <property type="entry name" value="HEAVY METAL TRANSPORTER"/>
    <property type="match status" value="1"/>
</dbReference>
<comment type="similarity">
    <text evidence="2">Belongs to the ABC transporter superfamily.</text>
</comment>
<evidence type="ECO:0000256" key="7">
    <source>
        <dbReference type="ARBA" id="ARBA00022967"/>
    </source>
</evidence>